<reference evidence="2" key="1">
    <citation type="submission" date="2014-08" db="EMBL/GenBank/DDBJ databases">
        <title>Draft genome sequences of Sphingobium herbicidovorans.</title>
        <authorList>
            <person name="Gan H.M."/>
            <person name="Gan H.Y."/>
            <person name="Savka M.A."/>
        </authorList>
    </citation>
    <scope>NUCLEOTIDE SEQUENCE [LARGE SCALE GENOMIC DNA]</scope>
    <source>
        <strain evidence="2">NBRC 16415</strain>
    </source>
</reference>
<comment type="caution">
    <text evidence="2">The sequence shown here is derived from an EMBL/GenBank/DDBJ whole genome shotgun (WGS) entry which is preliminary data.</text>
</comment>
<evidence type="ECO:0000313" key="2">
    <source>
        <dbReference type="EMBL" id="KFG91320.1"/>
    </source>
</evidence>
<proteinExistence type="inferred from homology"/>
<keyword evidence="3" id="KW-1185">Reference proteome</keyword>
<dbReference type="GO" id="GO:0016705">
    <property type="term" value="F:oxidoreductase activity, acting on paired donors, with incorporation or reduction of molecular oxygen"/>
    <property type="evidence" value="ECO:0007669"/>
    <property type="project" value="InterPro"/>
</dbReference>
<organism evidence="2 3">
    <name type="scientific">Sphingobium herbicidovorans (strain ATCC 700291 / DSM 11019 / CCUG 56400 / KCTC 2939 / LMG 18315 / NBRC 16415 / MH)</name>
    <name type="common">Sphingomonas herbicidovorans</name>
    <dbReference type="NCBI Taxonomy" id="1219045"/>
    <lineage>
        <taxon>Bacteria</taxon>
        <taxon>Pseudomonadati</taxon>
        <taxon>Pseudomonadota</taxon>
        <taxon>Alphaproteobacteria</taxon>
        <taxon>Sphingomonadales</taxon>
        <taxon>Sphingomonadaceae</taxon>
        <taxon>Sphingobium</taxon>
    </lineage>
</organism>
<name>A0A086PD52_SPHHM</name>
<sequence length="383" mass="42779">MAKTIDCDLAILGGGLAGTLTALAFARLRPDVDLLLIERGAALGGNHIWSFFDSDIRPADRWLLDPLVTYRWPSGNEVRFPAYRRSMDTPYNSIASTQLDAYAQQVLGNRVILNTDVAGIEPDRVTLPDGREIRARAVLDARGGGDLSALDCGWQKFVGQALRLRHPHGLDRPVIMDASVQQIDGYRFVYLLPFDDRTVFVEDTYYSNSPDLDIQPLTDRIASYADQQGWQVEEVAHQESGVLAVVHGGNFDRFWPSDDRIARAGVRAGLFHPMTGYSLPDAVAAALWLVDQPLDGLAVATRARAAAHWRAGGYYRLLGKMLFRAAEPNQRWRVFERFYRLHPNLIGRFFAGHSTWADRIRILCGRPPVPIRSAMRALLKPSA</sequence>
<protein>
    <submittedName>
        <fullName evidence="2">Lycopene cyclase</fullName>
    </submittedName>
</protein>
<dbReference type="InterPro" id="IPR010108">
    <property type="entry name" value="Lycopene_cyclase_b/e"/>
</dbReference>
<dbReference type="eggNOG" id="COG0654">
    <property type="taxonomic scope" value="Bacteria"/>
</dbReference>
<dbReference type="InterPro" id="IPR036188">
    <property type="entry name" value="FAD/NAD-bd_sf"/>
</dbReference>
<dbReference type="EMBL" id="JFZA02000004">
    <property type="protein sequence ID" value="KFG91320.1"/>
    <property type="molecule type" value="Genomic_DNA"/>
</dbReference>
<evidence type="ECO:0000313" key="3">
    <source>
        <dbReference type="Proteomes" id="UP000024284"/>
    </source>
</evidence>
<comment type="similarity">
    <text evidence="1">Belongs to the lycopene cyclase family.</text>
</comment>
<dbReference type="InterPro" id="IPR008461">
    <property type="entry name" value="CrtY"/>
</dbReference>
<dbReference type="GO" id="GO:0016117">
    <property type="term" value="P:carotenoid biosynthetic process"/>
    <property type="evidence" value="ECO:0007669"/>
    <property type="project" value="InterPro"/>
</dbReference>
<dbReference type="NCBIfam" id="TIGR01790">
    <property type="entry name" value="carotene-cycl"/>
    <property type="match status" value="1"/>
</dbReference>
<dbReference type="SUPFAM" id="SSF51905">
    <property type="entry name" value="FAD/NAD(P)-binding domain"/>
    <property type="match status" value="1"/>
</dbReference>
<accession>A0A086PD52</accession>
<dbReference type="PATRIC" id="fig|1219045.3.peg.826"/>
<dbReference type="Proteomes" id="UP000024284">
    <property type="component" value="Unassembled WGS sequence"/>
</dbReference>
<dbReference type="OrthoDB" id="5793379at2"/>
<dbReference type="STRING" id="76947.GCA_002080435_01979"/>
<dbReference type="AlphaFoldDB" id="A0A086PD52"/>
<dbReference type="RefSeq" id="WP_037462876.1">
    <property type="nucleotide sequence ID" value="NZ_BCZD01000021.1"/>
</dbReference>
<dbReference type="NCBIfam" id="TIGR01789">
    <property type="entry name" value="lycopene_cycl"/>
    <property type="match status" value="1"/>
</dbReference>
<dbReference type="Pfam" id="PF05834">
    <property type="entry name" value="Lycopene_cycl"/>
    <property type="match status" value="1"/>
</dbReference>
<dbReference type="GO" id="GO:0045436">
    <property type="term" value="F:lycopene beta cyclase activity"/>
    <property type="evidence" value="ECO:0007669"/>
    <property type="project" value="InterPro"/>
</dbReference>
<dbReference type="Gene3D" id="3.50.50.60">
    <property type="entry name" value="FAD/NAD(P)-binding domain"/>
    <property type="match status" value="1"/>
</dbReference>
<evidence type="ECO:0000256" key="1">
    <source>
        <dbReference type="ARBA" id="ARBA00006599"/>
    </source>
</evidence>
<gene>
    <name evidence="2" type="ORF">BV98_000811</name>
</gene>